<dbReference type="OrthoDB" id="8658at2157"/>
<comment type="similarity">
    <text evidence="1 7">Belongs to the activator 1 small subunits family. RfcL subfamily.</text>
</comment>
<evidence type="ECO:0000256" key="7">
    <source>
        <dbReference type="HAMAP-Rule" id="MF_01508"/>
    </source>
</evidence>
<comment type="function">
    <text evidence="7">Part of the RFC clamp loader complex which loads the PCNA sliding clamp onto DNA.</text>
</comment>
<sequence length="634" mass="69857">MTLVIEWAEKYRPQTLKEIVGNKKAVKDLRTWAEKWLPGIPEKRAVILQGPAGVGKTSTAHALAHDMGWEVIELNASDQRTAGVIEKVAGSAASMNTLFGGKRLIILDEADNLHGTADRGGMRAIAGIIKSTLQPIMLIVNDVYGLTPTIRNLCQEIKFGSVQSRSMVPALKKVCESEGILCSPDAIQQIAENAGGDLRSAINDLQAAASGREVLEVEDISTSSRDVKENIFKVMQRIFKSTDCKKALEAARGLDESPEDLIHWIDENLPAQYASNDGDLGDIRAGFGYLSRADLYLGRVKKRQNYGMWRYASMLMVCGAAISKTKPYPGFIKYQSPSLWRRMGQIRSRRDLRDNIASKIGEHSFESMRYSRNNLFELYSRMLKGEESAIEITARLGLELEELIYLSGSTKASKKIQKIYDRAQELLLEGKGQSNDAEFWNPSPSIENKEMPSDCAFNTADEKTRKSSEESDESDSKTSQGGQKTLNFGFAISPETSQEITNSRNKNSGAIIPYSFTSGTLLPDSFTSDSLNLEKSQEEVGGIGFIPNSLKSGNPKPDNLRSVSSLPESFESETFPVPERIESVNSTELSKPKEPVNCKPVIKNAPDKPGNPEAEASEAPKKTGSKTQKTLFDF</sequence>
<dbReference type="GO" id="GO:0006260">
    <property type="term" value="P:DNA replication"/>
    <property type="evidence" value="ECO:0007669"/>
    <property type="project" value="UniProtKB-UniRule"/>
</dbReference>
<dbReference type="PANTHER" id="PTHR23389:SF6">
    <property type="entry name" value="REPLICATION FACTOR C SUBUNIT 1"/>
    <property type="match status" value="1"/>
</dbReference>
<organism evidence="10 12">
    <name type="scientific">Methanosarcina flavescens</name>
    <dbReference type="NCBI Taxonomy" id="1715806"/>
    <lineage>
        <taxon>Archaea</taxon>
        <taxon>Methanobacteriati</taxon>
        <taxon>Methanobacteriota</taxon>
        <taxon>Stenosarchaea group</taxon>
        <taxon>Methanomicrobia</taxon>
        <taxon>Methanosarcinales</taxon>
        <taxon>Methanosarcinaceae</taxon>
        <taxon>Methanosarcina</taxon>
    </lineage>
</organism>
<dbReference type="GO" id="GO:0005524">
    <property type="term" value="F:ATP binding"/>
    <property type="evidence" value="ECO:0007669"/>
    <property type="project" value="UniProtKB-UniRule"/>
</dbReference>
<dbReference type="SMART" id="SM00382">
    <property type="entry name" value="AAA"/>
    <property type="match status" value="1"/>
</dbReference>
<reference evidence="10 12" key="1">
    <citation type="journal article" date="2016" name="Int. J. Syst. Evol. Microbiol.">
        <title>Methanosarcina flavescens sp. nov., a methanogenic archaeon isolated from a full-scale anaerobic digester.</title>
        <authorList>
            <person name="Kern T."/>
            <person name="Fischer M.A."/>
            <person name="Deppenmeier U."/>
            <person name="Schmitz R.A."/>
            <person name="Rother M."/>
        </authorList>
    </citation>
    <scope>NUCLEOTIDE SEQUENCE [LARGE SCALE GENOMIC DNA]</scope>
    <source>
        <strain evidence="10 12">E03.2</strain>
    </source>
</reference>
<dbReference type="RefSeq" id="WP_054297812.1">
    <property type="nucleotide sequence ID" value="NZ_CP032683.1"/>
</dbReference>
<dbReference type="Proteomes" id="UP000053087">
    <property type="component" value="Chromosome"/>
</dbReference>
<feature type="compositionally biased region" description="Basic and acidic residues" evidence="8">
    <location>
        <begin position="460"/>
        <end position="469"/>
    </location>
</feature>
<dbReference type="HAMAP" id="MF_01508">
    <property type="entry name" value="RfcL"/>
    <property type="match status" value="1"/>
</dbReference>
<protein>
    <recommendedName>
        <fullName evidence="2 7">Replication factor C large subunit</fullName>
        <shortName evidence="7">RFC large subunit</shortName>
    </recommendedName>
    <alternativeName>
        <fullName evidence="6 7">Clamp loader large subunit</fullName>
    </alternativeName>
</protein>
<dbReference type="Gene3D" id="3.40.50.300">
    <property type="entry name" value="P-loop containing nucleotide triphosphate hydrolases"/>
    <property type="match status" value="1"/>
</dbReference>
<dbReference type="KEGG" id="mfz:AOB57_002445"/>
<evidence type="ECO:0000256" key="2">
    <source>
        <dbReference type="ARBA" id="ARBA00014793"/>
    </source>
</evidence>
<evidence type="ECO:0000313" key="13">
    <source>
        <dbReference type="Proteomes" id="UP000585579"/>
    </source>
</evidence>
<feature type="region of interest" description="Disordered" evidence="8">
    <location>
        <begin position="459"/>
        <end position="486"/>
    </location>
</feature>
<dbReference type="NCBIfam" id="NF003231">
    <property type="entry name" value="PRK04195.2-1"/>
    <property type="match status" value="1"/>
</dbReference>
<reference evidence="11 13" key="3">
    <citation type="journal article" date="2020" name="Biotechnol. Biofuels">
        <title>New insights from the biogas microbiome by comprehensive genome-resolved metagenomics of nearly 1600 species originating from multiple anaerobic digesters.</title>
        <authorList>
            <person name="Campanaro S."/>
            <person name="Treu L."/>
            <person name="Rodriguez-R L.M."/>
            <person name="Kovalovszki A."/>
            <person name="Ziels R.M."/>
            <person name="Maus I."/>
            <person name="Zhu X."/>
            <person name="Kougias P.G."/>
            <person name="Basile A."/>
            <person name="Luo G."/>
            <person name="Schluter A."/>
            <person name="Konstantinidis K.T."/>
            <person name="Angelidaki I."/>
        </authorList>
    </citation>
    <scope>NUCLEOTIDE SEQUENCE [LARGE SCALE GENOMIC DNA]</scope>
    <source>
        <strain evidence="11">AS22ysBPME_46</strain>
    </source>
</reference>
<dbReference type="PANTHER" id="PTHR23389">
    <property type="entry name" value="CHROMOSOME TRANSMISSION FIDELITY FACTOR 18"/>
    <property type="match status" value="1"/>
</dbReference>
<dbReference type="AlphaFoldDB" id="A0A660HPL8"/>
<name>A0A660HPL8_9EURY</name>
<dbReference type="InterPro" id="IPR003959">
    <property type="entry name" value="ATPase_AAA_core"/>
</dbReference>
<dbReference type="NCBIfam" id="NF003229">
    <property type="entry name" value="PRK04195.1-5"/>
    <property type="match status" value="1"/>
</dbReference>
<keyword evidence="3 7" id="KW-0235">DNA replication</keyword>
<evidence type="ECO:0000256" key="4">
    <source>
        <dbReference type="ARBA" id="ARBA00022741"/>
    </source>
</evidence>
<keyword evidence="5 7" id="KW-0067">ATP-binding</keyword>
<proteinExistence type="inferred from homology"/>
<evidence type="ECO:0000256" key="3">
    <source>
        <dbReference type="ARBA" id="ARBA00022705"/>
    </source>
</evidence>
<feature type="compositionally biased region" description="Polar residues" evidence="8">
    <location>
        <begin position="625"/>
        <end position="634"/>
    </location>
</feature>
<accession>A0A660HPL8</accession>
<evidence type="ECO:0000259" key="9">
    <source>
        <dbReference type="SMART" id="SM00382"/>
    </source>
</evidence>
<evidence type="ECO:0000256" key="1">
    <source>
        <dbReference type="ARBA" id="ARBA00006878"/>
    </source>
</evidence>
<dbReference type="GeneID" id="53686947"/>
<comment type="subunit">
    <text evidence="7">Heteromultimer composed of small subunits (RfcS) and large subunits (RfcL).</text>
</comment>
<dbReference type="Gene3D" id="1.10.8.60">
    <property type="match status" value="1"/>
</dbReference>
<dbReference type="GO" id="GO:0016887">
    <property type="term" value="F:ATP hydrolysis activity"/>
    <property type="evidence" value="ECO:0007669"/>
    <property type="project" value="InterPro"/>
</dbReference>
<dbReference type="InterPro" id="IPR047854">
    <property type="entry name" value="RFC_lid"/>
</dbReference>
<dbReference type="EMBL" id="JAAYQL010000045">
    <property type="protein sequence ID" value="NLK32821.1"/>
    <property type="molecule type" value="Genomic_DNA"/>
</dbReference>
<keyword evidence="4 7" id="KW-0547">Nucleotide-binding</keyword>
<evidence type="ECO:0000313" key="11">
    <source>
        <dbReference type="EMBL" id="NLK32821.1"/>
    </source>
</evidence>
<dbReference type="Pfam" id="PF00004">
    <property type="entry name" value="AAA"/>
    <property type="match status" value="1"/>
</dbReference>
<dbReference type="SUPFAM" id="SSF52540">
    <property type="entry name" value="P-loop containing nucleoside triphosphate hydrolases"/>
    <property type="match status" value="1"/>
</dbReference>
<feature type="domain" description="AAA+ ATPase" evidence="9">
    <location>
        <begin position="42"/>
        <end position="163"/>
    </location>
</feature>
<evidence type="ECO:0000313" key="10">
    <source>
        <dbReference type="EMBL" id="AYK14203.1"/>
    </source>
</evidence>
<dbReference type="InterPro" id="IPR023935">
    <property type="entry name" value="Rep_factor-C_lsu"/>
</dbReference>
<gene>
    <name evidence="7" type="primary">rfcL</name>
    <name evidence="10" type="ORF">AOB57_002445</name>
    <name evidence="11" type="ORF">GX302_08330</name>
</gene>
<evidence type="ECO:0000256" key="8">
    <source>
        <dbReference type="SAM" id="MobiDB-lite"/>
    </source>
</evidence>
<dbReference type="EMBL" id="CP032683">
    <property type="protein sequence ID" value="AYK14203.1"/>
    <property type="molecule type" value="Genomic_DNA"/>
</dbReference>
<dbReference type="GO" id="GO:0003689">
    <property type="term" value="F:DNA clamp loader activity"/>
    <property type="evidence" value="ECO:0007669"/>
    <property type="project" value="UniProtKB-UniRule"/>
</dbReference>
<dbReference type="Pfam" id="PF21960">
    <property type="entry name" value="RCF1-5-like_lid"/>
    <property type="match status" value="1"/>
</dbReference>
<dbReference type="InterPro" id="IPR027417">
    <property type="entry name" value="P-loop_NTPase"/>
</dbReference>
<dbReference type="InterPro" id="IPR003593">
    <property type="entry name" value="AAA+_ATPase"/>
</dbReference>
<feature type="binding site" evidence="7">
    <location>
        <begin position="50"/>
        <end position="57"/>
    </location>
    <ligand>
        <name>ATP</name>
        <dbReference type="ChEBI" id="CHEBI:30616"/>
    </ligand>
</feature>
<evidence type="ECO:0000256" key="5">
    <source>
        <dbReference type="ARBA" id="ARBA00022840"/>
    </source>
</evidence>
<evidence type="ECO:0000256" key="6">
    <source>
        <dbReference type="ARBA" id="ARBA00032141"/>
    </source>
</evidence>
<reference evidence="10" key="2">
    <citation type="submission" date="2018-10" db="EMBL/GenBank/DDBJ databases">
        <authorList>
            <person name="Fischer M.A."/>
            <person name="Kern T."/>
            <person name="Deppenmeier U."/>
            <person name="Schmitz R.A."/>
            <person name="Rother M."/>
        </authorList>
    </citation>
    <scope>NUCLEOTIDE SEQUENCE</scope>
    <source>
        <strain evidence="10">E03.2</strain>
    </source>
</reference>
<dbReference type="CDD" id="cd00009">
    <property type="entry name" value="AAA"/>
    <property type="match status" value="1"/>
</dbReference>
<dbReference type="CDD" id="cd18140">
    <property type="entry name" value="HLD_clamp_RFC"/>
    <property type="match status" value="1"/>
</dbReference>
<dbReference type="Proteomes" id="UP000585579">
    <property type="component" value="Unassembled WGS sequence"/>
</dbReference>
<evidence type="ECO:0000313" key="12">
    <source>
        <dbReference type="Proteomes" id="UP000053087"/>
    </source>
</evidence>
<keyword evidence="12" id="KW-1185">Reference proteome</keyword>
<feature type="region of interest" description="Disordered" evidence="8">
    <location>
        <begin position="544"/>
        <end position="634"/>
    </location>
</feature>